<accession>A0A9N7YP64</accession>
<protein>
    <submittedName>
        <fullName evidence="2">Uncharacterized protein</fullName>
    </submittedName>
</protein>
<name>A0A9N7YP64_PLEPL</name>
<sequence length="174" mass="20738">MNEKVQENISLTTEPHLHHLESQKVECDLKVKYAILKDKLKTSLRNEERSLQEKVYLIEWLERRKKRIWDLEKENQRLLLQIPKPVFQTFESPNFTKYSDNVKATKEKIKQLERERRRRRWEVGGGESGTPVFSLNSGARSLDIFRRPHTSVLVMLLPRPHRSMPCYLHRSFSG</sequence>
<evidence type="ECO:0000256" key="1">
    <source>
        <dbReference type="SAM" id="Coils"/>
    </source>
</evidence>
<dbReference type="Proteomes" id="UP001153269">
    <property type="component" value="Unassembled WGS sequence"/>
</dbReference>
<proteinExistence type="predicted"/>
<gene>
    <name evidence="2" type="ORF">PLEPLA_LOCUS27025</name>
</gene>
<evidence type="ECO:0000313" key="3">
    <source>
        <dbReference type="Proteomes" id="UP001153269"/>
    </source>
</evidence>
<dbReference type="EMBL" id="CADEAL010002247">
    <property type="protein sequence ID" value="CAB1439203.1"/>
    <property type="molecule type" value="Genomic_DNA"/>
</dbReference>
<reference evidence="2" key="1">
    <citation type="submission" date="2020-03" db="EMBL/GenBank/DDBJ databases">
        <authorList>
            <person name="Weist P."/>
        </authorList>
    </citation>
    <scope>NUCLEOTIDE SEQUENCE</scope>
</reference>
<feature type="coiled-coil region" evidence="1">
    <location>
        <begin position="61"/>
        <end position="122"/>
    </location>
</feature>
<keyword evidence="3" id="KW-1185">Reference proteome</keyword>
<dbReference type="AlphaFoldDB" id="A0A9N7YP64"/>
<keyword evidence="1" id="KW-0175">Coiled coil</keyword>
<organism evidence="2 3">
    <name type="scientific">Pleuronectes platessa</name>
    <name type="common">European plaice</name>
    <dbReference type="NCBI Taxonomy" id="8262"/>
    <lineage>
        <taxon>Eukaryota</taxon>
        <taxon>Metazoa</taxon>
        <taxon>Chordata</taxon>
        <taxon>Craniata</taxon>
        <taxon>Vertebrata</taxon>
        <taxon>Euteleostomi</taxon>
        <taxon>Actinopterygii</taxon>
        <taxon>Neopterygii</taxon>
        <taxon>Teleostei</taxon>
        <taxon>Neoteleostei</taxon>
        <taxon>Acanthomorphata</taxon>
        <taxon>Carangaria</taxon>
        <taxon>Pleuronectiformes</taxon>
        <taxon>Pleuronectoidei</taxon>
        <taxon>Pleuronectidae</taxon>
        <taxon>Pleuronectes</taxon>
    </lineage>
</organism>
<comment type="caution">
    <text evidence="2">The sequence shown here is derived from an EMBL/GenBank/DDBJ whole genome shotgun (WGS) entry which is preliminary data.</text>
</comment>
<evidence type="ECO:0000313" key="2">
    <source>
        <dbReference type="EMBL" id="CAB1439203.1"/>
    </source>
</evidence>